<dbReference type="EMBL" id="CAADFA010000003">
    <property type="protein sequence ID" value="VFJ43717.1"/>
    <property type="molecule type" value="Genomic_DNA"/>
</dbReference>
<name>A0A450RXH6_9GAMM</name>
<proteinExistence type="predicted"/>
<dbReference type="EMBL" id="CAADFL010000003">
    <property type="protein sequence ID" value="VFK05698.1"/>
    <property type="molecule type" value="Genomic_DNA"/>
</dbReference>
<organism evidence="4">
    <name type="scientific">Candidatus Kentrum sp. FM</name>
    <dbReference type="NCBI Taxonomy" id="2126340"/>
    <lineage>
        <taxon>Bacteria</taxon>
        <taxon>Pseudomonadati</taxon>
        <taxon>Pseudomonadota</taxon>
        <taxon>Gammaproteobacteria</taxon>
        <taxon>Candidatus Kentrum</taxon>
    </lineage>
</organism>
<gene>
    <name evidence="3" type="ORF">BECKFM1743A_GA0114220_1000335</name>
    <name evidence="5" type="ORF">BECKFM1743B_GA0114221_1000335</name>
    <name evidence="4" type="ORF">BECKFM1743C_GA0114222_1000335</name>
</gene>
<evidence type="ECO:0000313" key="3">
    <source>
        <dbReference type="EMBL" id="VFJ42978.1"/>
    </source>
</evidence>
<keyword evidence="1" id="KW-0175">Coiled coil</keyword>
<evidence type="ECO:0000256" key="2">
    <source>
        <dbReference type="SAM" id="MobiDB-lite"/>
    </source>
</evidence>
<accession>A0A450RXH6</accession>
<evidence type="ECO:0000313" key="5">
    <source>
        <dbReference type="EMBL" id="VFK05698.1"/>
    </source>
</evidence>
<protein>
    <submittedName>
        <fullName evidence="4">Uncharacterized protein</fullName>
    </submittedName>
</protein>
<evidence type="ECO:0000256" key="1">
    <source>
        <dbReference type="SAM" id="Coils"/>
    </source>
</evidence>
<evidence type="ECO:0000313" key="4">
    <source>
        <dbReference type="EMBL" id="VFJ43717.1"/>
    </source>
</evidence>
<sequence length="262" mass="28411">MDGGRSMMQDYHYDPVSMTFTHATDARSYTSGEGETAYMNPPAKATRTTPPETGKHEVARYDNKGKSWETVANYIGTRYWLSDGTVHTITEYGVAPPDEAIFEERPSKHHVWDKESGQWIISLDTARAEAEVKITAFASDARAQVTGTRDGLKVSGWVRKAERAMRKIAGTTSADDETALQLECDARGKGETTAELANKQIAKAGALDMAIATIDGMEAEALERIKMAQSVEELEATKEALKQQAETAVTALLTATAGATGT</sequence>
<reference evidence="4" key="1">
    <citation type="submission" date="2019-02" db="EMBL/GenBank/DDBJ databases">
        <authorList>
            <person name="Gruber-Vodicka R. H."/>
            <person name="Seah K. B. B."/>
        </authorList>
    </citation>
    <scope>NUCLEOTIDE SEQUENCE</scope>
    <source>
        <strain evidence="3">BECK_BZ163</strain>
        <strain evidence="5">BECK_BZ164</strain>
        <strain evidence="4">BECK_BZ165</strain>
    </source>
</reference>
<dbReference type="EMBL" id="CAADEZ010000003">
    <property type="protein sequence ID" value="VFJ42978.1"/>
    <property type="molecule type" value="Genomic_DNA"/>
</dbReference>
<feature type="region of interest" description="Disordered" evidence="2">
    <location>
        <begin position="29"/>
        <end position="57"/>
    </location>
</feature>
<dbReference type="AlphaFoldDB" id="A0A450RXH6"/>
<feature type="coiled-coil region" evidence="1">
    <location>
        <begin position="224"/>
        <end position="251"/>
    </location>
</feature>